<evidence type="ECO:0000313" key="3">
    <source>
        <dbReference type="Proteomes" id="UP000679307"/>
    </source>
</evidence>
<proteinExistence type="predicted"/>
<evidence type="ECO:0000256" key="1">
    <source>
        <dbReference type="SAM" id="Phobius"/>
    </source>
</evidence>
<organism evidence="2 3">
    <name type="scientific">Nocardioides aquaticus</name>
    <dbReference type="NCBI Taxonomy" id="160826"/>
    <lineage>
        <taxon>Bacteria</taxon>
        <taxon>Bacillati</taxon>
        <taxon>Actinomycetota</taxon>
        <taxon>Actinomycetes</taxon>
        <taxon>Propionibacteriales</taxon>
        <taxon>Nocardioidaceae</taxon>
        <taxon>Nocardioides</taxon>
    </lineage>
</organism>
<name>A0ABX8EGZ8_9ACTN</name>
<keyword evidence="1" id="KW-1133">Transmembrane helix</keyword>
<keyword evidence="1" id="KW-0812">Transmembrane</keyword>
<reference evidence="2 3" key="1">
    <citation type="submission" date="2021-05" db="EMBL/GenBank/DDBJ databases">
        <title>Complete genome of Nocardioides aquaticus KCTC 9944T isolated from meromictic and hypersaline Ekho Lake, Antarctica.</title>
        <authorList>
            <person name="Hwang K."/>
            <person name="Kim K.M."/>
            <person name="Choe H."/>
        </authorList>
    </citation>
    <scope>NUCLEOTIDE SEQUENCE [LARGE SCALE GENOMIC DNA]</scope>
    <source>
        <strain evidence="2 3">KCTC 9944</strain>
    </source>
</reference>
<protein>
    <recommendedName>
        <fullName evidence="4">Transmembrane protein</fullName>
    </recommendedName>
</protein>
<gene>
    <name evidence="2" type="ORF">ENKNEFLB_01969</name>
</gene>
<feature type="transmembrane region" description="Helical" evidence="1">
    <location>
        <begin position="90"/>
        <end position="108"/>
    </location>
</feature>
<dbReference type="Proteomes" id="UP000679307">
    <property type="component" value="Chromosome"/>
</dbReference>
<dbReference type="RefSeq" id="WP_214059013.1">
    <property type="nucleotide sequence ID" value="NZ_BAAAHS010000102.1"/>
</dbReference>
<dbReference type="EMBL" id="CP075371">
    <property type="protein sequence ID" value="QVT79586.1"/>
    <property type="molecule type" value="Genomic_DNA"/>
</dbReference>
<evidence type="ECO:0008006" key="4">
    <source>
        <dbReference type="Google" id="ProtNLM"/>
    </source>
</evidence>
<keyword evidence="3" id="KW-1185">Reference proteome</keyword>
<feature type="transmembrane region" description="Helical" evidence="1">
    <location>
        <begin position="114"/>
        <end position="132"/>
    </location>
</feature>
<feature type="transmembrane region" description="Helical" evidence="1">
    <location>
        <begin position="37"/>
        <end position="70"/>
    </location>
</feature>
<evidence type="ECO:0000313" key="2">
    <source>
        <dbReference type="EMBL" id="QVT79586.1"/>
    </source>
</evidence>
<sequence length="150" mass="16123">MGSNEVADQLREVERAEAAPYVDLLPSPWWYPPVVGAWAASLAAVLLLDLSGVALLALVALELAFIGWMVRRQGAWPRMTGSKPPEVDRAYWQFLGGLAVLAVAVGLAGWLAGPVTVCVVVLVGVTAGLWLYERAYERAVARVRARLALA</sequence>
<keyword evidence="1" id="KW-0472">Membrane</keyword>
<accession>A0ABX8EGZ8</accession>